<comment type="caution">
    <text evidence="2">The sequence shown here is derived from an EMBL/GenBank/DDBJ whole genome shotgun (WGS) entry which is preliminary data.</text>
</comment>
<name>A0A329KCI0_9MYCO</name>
<evidence type="ECO:0000313" key="3">
    <source>
        <dbReference type="Proteomes" id="UP000250347"/>
    </source>
</evidence>
<dbReference type="EMBL" id="QMEU01000063">
    <property type="protein sequence ID" value="RAU92650.1"/>
    <property type="molecule type" value="Genomic_DNA"/>
</dbReference>
<feature type="domain" description="DUF222" evidence="1">
    <location>
        <begin position="34"/>
        <end position="334"/>
    </location>
</feature>
<protein>
    <recommendedName>
        <fullName evidence="1">DUF222 domain-containing protein</fullName>
    </recommendedName>
</protein>
<sequence>MFEEVIGRFDEQFERRHPSRTPVSVGLLERIGAAARAENRAAAAQLVAIGELFAYRLSRCAETAEWAVDTEAAVGAEVAAELRIGQGLAASRLRYARAMRERLPKVGAVFKSGDIDFRMFATVVFRTDLITDPQVLAVVDARLAANVARWPSMTPSRLAAQVDKVVARADADAVRRRQERAAGREVWVAEMGEGLAHLEGTLLAPDAHALDRRLTALAATVCEHDPRTREQRRADALGELAGGADRLGCRCGRSDCAAGKRPASSPVVIHVIAERAALDGCGSAAAVELGGQGLFPPELVAELAASATPAPLVHPADAPPEPGYVPSRALADFV</sequence>
<dbReference type="Pfam" id="PF02720">
    <property type="entry name" value="DUF222"/>
    <property type="match status" value="1"/>
</dbReference>
<proteinExistence type="predicted"/>
<dbReference type="Proteomes" id="UP000250347">
    <property type="component" value="Unassembled WGS sequence"/>
</dbReference>
<dbReference type="AlphaFoldDB" id="A0A329KCI0"/>
<gene>
    <name evidence="2" type="ORF">DQP58_18220</name>
</gene>
<feature type="non-terminal residue" evidence="2">
    <location>
        <position position="334"/>
    </location>
</feature>
<evidence type="ECO:0000259" key="1">
    <source>
        <dbReference type="Pfam" id="PF02720"/>
    </source>
</evidence>
<evidence type="ECO:0000313" key="2">
    <source>
        <dbReference type="EMBL" id="RAU92650.1"/>
    </source>
</evidence>
<dbReference type="InterPro" id="IPR003870">
    <property type="entry name" value="DUF222"/>
</dbReference>
<accession>A0A329KCI0</accession>
<dbReference type="RefSeq" id="WP_112709658.1">
    <property type="nucleotide sequence ID" value="NZ_QMEU01000063.1"/>
</dbReference>
<organism evidence="2 3">
    <name type="scientific">Mycobacterium colombiense</name>
    <dbReference type="NCBI Taxonomy" id="339268"/>
    <lineage>
        <taxon>Bacteria</taxon>
        <taxon>Bacillati</taxon>
        <taxon>Actinomycetota</taxon>
        <taxon>Actinomycetes</taxon>
        <taxon>Mycobacteriales</taxon>
        <taxon>Mycobacteriaceae</taxon>
        <taxon>Mycobacterium</taxon>
        <taxon>Mycobacterium avium complex (MAC)</taxon>
    </lineage>
</organism>
<reference evidence="2 3" key="1">
    <citation type="submission" date="2018-06" db="EMBL/GenBank/DDBJ databases">
        <title>NTM in soil in Japan.</title>
        <authorList>
            <person name="Ohya K."/>
        </authorList>
    </citation>
    <scope>NUCLEOTIDE SEQUENCE [LARGE SCALE GENOMIC DNA]</scope>
    <source>
        <strain evidence="2 3">GF76</strain>
    </source>
</reference>